<dbReference type="EMBL" id="JAULJQ010000007">
    <property type="protein sequence ID" value="MDO2409750.1"/>
    <property type="molecule type" value="Genomic_DNA"/>
</dbReference>
<feature type="transmembrane region" description="Helical" evidence="1">
    <location>
        <begin position="21"/>
        <end position="43"/>
    </location>
</feature>
<keyword evidence="1" id="KW-0472">Membrane</keyword>
<keyword evidence="1" id="KW-0812">Transmembrane</keyword>
<dbReference type="Proteomes" id="UP001171111">
    <property type="component" value="Unassembled WGS sequence"/>
</dbReference>
<proteinExistence type="predicted"/>
<organism evidence="2 3">
    <name type="scientific">Campylobacter magnus</name>
    <dbReference type="NCBI Taxonomy" id="3026462"/>
    <lineage>
        <taxon>Bacteria</taxon>
        <taxon>Pseudomonadati</taxon>
        <taxon>Campylobacterota</taxon>
        <taxon>Epsilonproteobacteria</taxon>
        <taxon>Campylobacterales</taxon>
        <taxon>Campylobacteraceae</taxon>
        <taxon>Campylobacter</taxon>
    </lineage>
</organism>
<evidence type="ECO:0000313" key="3">
    <source>
        <dbReference type="Proteomes" id="UP001171111"/>
    </source>
</evidence>
<comment type="caution">
    <text evidence="2">The sequence shown here is derived from an EMBL/GenBank/DDBJ whole genome shotgun (WGS) entry which is preliminary data.</text>
</comment>
<evidence type="ECO:0008006" key="4">
    <source>
        <dbReference type="Google" id="ProtNLM"/>
    </source>
</evidence>
<keyword evidence="1" id="KW-1133">Transmembrane helix</keyword>
<accession>A0ABT8T937</accession>
<protein>
    <recommendedName>
        <fullName evidence="4">Type II secretion system protein M</fullName>
    </recommendedName>
</protein>
<gene>
    <name evidence="2" type="ORF">Q2362_06520</name>
</gene>
<evidence type="ECO:0000256" key="1">
    <source>
        <dbReference type="SAM" id="Phobius"/>
    </source>
</evidence>
<reference evidence="2 3" key="1">
    <citation type="submission" date="2023-06" db="EMBL/GenBank/DDBJ databases">
        <title>Campylobacter magnum sp. nov., isolated from cecal contents of domestic pigs (Sus scrofa domesticus).</title>
        <authorList>
            <person name="Papic B."/>
            <person name="Gruntar I."/>
        </authorList>
    </citation>
    <scope>NUCLEOTIDE SEQUENCE [LARGE SCALE GENOMIC DNA]</scope>
    <source>
        <strain evidence="3">34484-21</strain>
    </source>
</reference>
<dbReference type="RefSeq" id="WP_302244543.1">
    <property type="nucleotide sequence ID" value="NZ_JAULJQ010000007.1"/>
</dbReference>
<sequence length="209" mass="23743">MKIDMQEQLQKLDDYFVGKNKTLYFVAAFAVILYFFAFVLAPMCESLKQSFSSDLDKTRQELAKTTSIETIKTAISNMEKALNQNVGKISELESQKKIYVSNTAKFAKAFFNSSELPTHINEVSNKAIGSSVQITKIINNTKEILPNKLDAMYDLNVSFNAKRFENALKYIYMLESTKEISDISYFDIKGQNGSLNCVLNIITWGFKND</sequence>
<evidence type="ECO:0000313" key="2">
    <source>
        <dbReference type="EMBL" id="MDO2409750.1"/>
    </source>
</evidence>
<name>A0ABT8T937_9BACT</name>
<keyword evidence="3" id="KW-1185">Reference proteome</keyword>